<dbReference type="AlphaFoldDB" id="A0A6A6DUL4"/>
<keyword evidence="4" id="KW-1185">Reference proteome</keyword>
<evidence type="ECO:0000256" key="1">
    <source>
        <dbReference type="SAM" id="MobiDB-lite"/>
    </source>
</evidence>
<dbReference type="PANTHER" id="PTHR38117:SF2">
    <property type="entry name" value="NACHT AND WD40 DOMAIN PROTEIN"/>
    <property type="match status" value="1"/>
</dbReference>
<dbReference type="InterPro" id="IPR055481">
    <property type="entry name" value="DUF7053"/>
</dbReference>
<dbReference type="Pfam" id="PF23155">
    <property type="entry name" value="DUF7053"/>
    <property type="match status" value="1"/>
</dbReference>
<feature type="compositionally biased region" description="Basic and acidic residues" evidence="1">
    <location>
        <begin position="253"/>
        <end position="275"/>
    </location>
</feature>
<feature type="region of interest" description="Disordered" evidence="1">
    <location>
        <begin position="194"/>
        <end position="324"/>
    </location>
</feature>
<feature type="compositionally biased region" description="Polar residues" evidence="1">
    <location>
        <begin position="234"/>
        <end position="249"/>
    </location>
</feature>
<evidence type="ECO:0000313" key="3">
    <source>
        <dbReference type="EMBL" id="KAF2182733.1"/>
    </source>
</evidence>
<dbReference type="EMBL" id="ML994646">
    <property type="protein sequence ID" value="KAF2182733.1"/>
    <property type="molecule type" value="Genomic_DNA"/>
</dbReference>
<feature type="domain" description="DUF7053" evidence="2">
    <location>
        <begin position="2"/>
        <end position="171"/>
    </location>
</feature>
<dbReference type="PANTHER" id="PTHR38117">
    <property type="entry name" value="NACHT AND WD40 DOMAIN PROTEIN"/>
    <property type="match status" value="1"/>
</dbReference>
<sequence>MSKTSVFTTITPLPAGITRQGVIDTYHNHIEMIELNPLVVDRFKCKPPSYAPAEEFHATWYTIKDKVSYLPGGLATGSVSYHACFHNLSDALQTHVYAPLGLDIRAKWTVGGSLPGEPKQPVELGLDIPREGLYIREDVKMKCNIVMMSFVKKTFKESHATLVDRLVEKAHIIEAKTANERLKGLREFGLESGGQIPILPPPGYQPSQHNPHMSLYSSSSGQSPPNSPGYDRSSFGSQGQHQRAPSYQTLDPRMSHYLDEKSDPRYPHYADRNPDFRYSQYGEQNRQQLRQSYQAYKPAPVELPTEPPPVPPKDNKKFIAELPG</sequence>
<gene>
    <name evidence="3" type="ORF">K469DRAFT_585193</name>
</gene>
<feature type="compositionally biased region" description="Basic and acidic residues" evidence="1">
    <location>
        <begin position="313"/>
        <end position="324"/>
    </location>
</feature>
<dbReference type="Proteomes" id="UP000800200">
    <property type="component" value="Unassembled WGS sequence"/>
</dbReference>
<name>A0A6A6DUL4_9PEZI</name>
<organism evidence="3 4">
    <name type="scientific">Zopfia rhizophila CBS 207.26</name>
    <dbReference type="NCBI Taxonomy" id="1314779"/>
    <lineage>
        <taxon>Eukaryota</taxon>
        <taxon>Fungi</taxon>
        <taxon>Dikarya</taxon>
        <taxon>Ascomycota</taxon>
        <taxon>Pezizomycotina</taxon>
        <taxon>Dothideomycetes</taxon>
        <taxon>Dothideomycetes incertae sedis</taxon>
        <taxon>Zopfiaceae</taxon>
        <taxon>Zopfia</taxon>
    </lineage>
</organism>
<evidence type="ECO:0000313" key="4">
    <source>
        <dbReference type="Proteomes" id="UP000800200"/>
    </source>
</evidence>
<protein>
    <recommendedName>
        <fullName evidence="2">DUF7053 domain-containing protein</fullName>
    </recommendedName>
</protein>
<proteinExistence type="predicted"/>
<feature type="compositionally biased region" description="Low complexity" evidence="1">
    <location>
        <begin position="214"/>
        <end position="224"/>
    </location>
</feature>
<reference evidence="3" key="1">
    <citation type="journal article" date="2020" name="Stud. Mycol.">
        <title>101 Dothideomycetes genomes: a test case for predicting lifestyles and emergence of pathogens.</title>
        <authorList>
            <person name="Haridas S."/>
            <person name="Albert R."/>
            <person name="Binder M."/>
            <person name="Bloem J."/>
            <person name="Labutti K."/>
            <person name="Salamov A."/>
            <person name="Andreopoulos B."/>
            <person name="Baker S."/>
            <person name="Barry K."/>
            <person name="Bills G."/>
            <person name="Bluhm B."/>
            <person name="Cannon C."/>
            <person name="Castanera R."/>
            <person name="Culley D."/>
            <person name="Daum C."/>
            <person name="Ezra D."/>
            <person name="Gonzalez J."/>
            <person name="Henrissat B."/>
            <person name="Kuo A."/>
            <person name="Liang C."/>
            <person name="Lipzen A."/>
            <person name="Lutzoni F."/>
            <person name="Magnuson J."/>
            <person name="Mondo S."/>
            <person name="Nolan M."/>
            <person name="Ohm R."/>
            <person name="Pangilinan J."/>
            <person name="Park H.-J."/>
            <person name="Ramirez L."/>
            <person name="Alfaro M."/>
            <person name="Sun H."/>
            <person name="Tritt A."/>
            <person name="Yoshinaga Y."/>
            <person name="Zwiers L.-H."/>
            <person name="Turgeon B."/>
            <person name="Goodwin S."/>
            <person name="Spatafora J."/>
            <person name="Crous P."/>
            <person name="Grigoriev I."/>
        </authorList>
    </citation>
    <scope>NUCLEOTIDE SEQUENCE</scope>
    <source>
        <strain evidence="3">CBS 207.26</strain>
    </source>
</reference>
<evidence type="ECO:0000259" key="2">
    <source>
        <dbReference type="Pfam" id="PF23155"/>
    </source>
</evidence>
<dbReference type="OrthoDB" id="3246050at2759"/>
<feature type="compositionally biased region" description="Polar residues" evidence="1">
    <location>
        <begin position="281"/>
        <end position="294"/>
    </location>
</feature>
<accession>A0A6A6DUL4</accession>